<keyword evidence="3" id="KW-1185">Reference proteome</keyword>
<protein>
    <submittedName>
        <fullName evidence="2">Uncharacterized protein</fullName>
    </submittedName>
</protein>
<evidence type="ECO:0000313" key="2">
    <source>
        <dbReference type="Ensembl" id="ENSCSRP00000025841.1"/>
    </source>
</evidence>
<sequence length="144" mass="15260">MESLIAQDWGSPGDQNPSVKLLQGLCSETTASRWTAPAWRALTWGSISLRTGAPPAEASRGSWWSPTGKSRRRGRNLRSSLLAQTGNVCSLLWSALCGAVVQGLEGRGLSAGQTGETHALKQGESWELLGADQDQSGFVVHSAV</sequence>
<proteinExistence type="predicted"/>
<reference evidence="2" key="1">
    <citation type="submission" date="2025-08" db="UniProtKB">
        <authorList>
            <consortium name="Ensembl"/>
        </authorList>
    </citation>
    <scope>IDENTIFICATION</scope>
</reference>
<dbReference type="Ensembl" id="ENSCSRT00000026923.1">
    <property type="protein sequence ID" value="ENSCSRP00000025841.1"/>
    <property type="gene ID" value="ENSCSRG00000019275.1"/>
</dbReference>
<dbReference type="AlphaFoldDB" id="A0A8C3TAH0"/>
<accession>A0A8C3TAH0</accession>
<dbReference type="Proteomes" id="UP000694403">
    <property type="component" value="Unplaced"/>
</dbReference>
<feature type="region of interest" description="Disordered" evidence="1">
    <location>
        <begin position="51"/>
        <end position="73"/>
    </location>
</feature>
<reference evidence="2" key="2">
    <citation type="submission" date="2025-09" db="UniProtKB">
        <authorList>
            <consortium name="Ensembl"/>
        </authorList>
    </citation>
    <scope>IDENTIFICATION</scope>
</reference>
<name>A0A8C3TAH0_CHESE</name>
<organism evidence="2 3">
    <name type="scientific">Chelydra serpentina</name>
    <name type="common">Snapping turtle</name>
    <name type="synonym">Testudo serpentina</name>
    <dbReference type="NCBI Taxonomy" id="8475"/>
    <lineage>
        <taxon>Eukaryota</taxon>
        <taxon>Metazoa</taxon>
        <taxon>Chordata</taxon>
        <taxon>Craniata</taxon>
        <taxon>Vertebrata</taxon>
        <taxon>Euteleostomi</taxon>
        <taxon>Archelosauria</taxon>
        <taxon>Testudinata</taxon>
        <taxon>Testudines</taxon>
        <taxon>Cryptodira</taxon>
        <taxon>Durocryptodira</taxon>
        <taxon>Americhelydia</taxon>
        <taxon>Chelydroidea</taxon>
        <taxon>Chelydridae</taxon>
        <taxon>Chelydra</taxon>
    </lineage>
</organism>
<evidence type="ECO:0000313" key="3">
    <source>
        <dbReference type="Proteomes" id="UP000694403"/>
    </source>
</evidence>
<evidence type="ECO:0000256" key="1">
    <source>
        <dbReference type="SAM" id="MobiDB-lite"/>
    </source>
</evidence>